<evidence type="ECO:0000313" key="13">
    <source>
        <dbReference type="Proteomes" id="UP001244552"/>
    </source>
</evidence>
<evidence type="ECO:0000256" key="9">
    <source>
        <dbReference type="ARBA" id="ARBA00093769"/>
    </source>
</evidence>
<protein>
    <recommendedName>
        <fullName evidence="10">Gasdermin bGSDM</fullName>
    </recommendedName>
    <alternativeName>
        <fullName evidence="11">Bacterial gasdermin</fullName>
    </alternativeName>
</protein>
<keyword evidence="3" id="KW-1134">Transmembrane beta strand</keyword>
<proteinExistence type="inferred from homology"/>
<sequence>MRCLPGVQDPLLAAMRQRFGLVPVLPPKPGLGVGAVVAVRDGKPVATTQIGSLVQGGVDLSGIVETLPALPGFRDVFSAKLEVGIGAQLLAKCLGWVLPTEAEGRFTAAVKAAGARRIDMSVTHGREQRADFLLLEQAIKAKPVVDSALLDGSVPLYVIDRVWMGKALTVRAFDEHEAKMDAALLAKEIGELSGDLKVITNAENEITFSAEGDGATFGASGFGLVVREGRLVARPRQAIKDTLRGPEDSEQLFDVPLGDEAGLDFTDAGASD</sequence>
<comment type="subcellular location">
    <subcellularLocation>
        <location evidence="2">Cell membrane</location>
        <topology evidence="2">Multi-pass membrane protein</topology>
    </subcellularLocation>
    <subcellularLocation>
        <location evidence="1">Cytoplasm</location>
    </subcellularLocation>
</comment>
<keyword evidence="4" id="KW-1003">Cell membrane</keyword>
<keyword evidence="5" id="KW-0963">Cytoplasm</keyword>
<gene>
    <name evidence="12" type="ORF">QO018_004668</name>
</gene>
<dbReference type="InterPro" id="IPR058978">
    <property type="entry name" value="GSDM_bact-type"/>
</dbReference>
<keyword evidence="7" id="KW-0051">Antiviral defense</keyword>
<name>A0ABU0MRE1_9PROT</name>
<evidence type="ECO:0000256" key="2">
    <source>
        <dbReference type="ARBA" id="ARBA00004651"/>
    </source>
</evidence>
<reference evidence="12 13" key="1">
    <citation type="submission" date="2023-07" db="EMBL/GenBank/DDBJ databases">
        <title>Genomic Encyclopedia of Type Strains, Phase IV (KMG-IV): sequencing the most valuable type-strain genomes for metagenomic binning, comparative biology and taxonomic classification.</title>
        <authorList>
            <person name="Goeker M."/>
        </authorList>
    </citation>
    <scope>NUCLEOTIDE SEQUENCE [LARGE SCALE GENOMIC DNA]</scope>
    <source>
        <strain evidence="12 13">DSM 19922</strain>
    </source>
</reference>
<evidence type="ECO:0000313" key="12">
    <source>
        <dbReference type="EMBL" id="MDQ0535784.1"/>
    </source>
</evidence>
<evidence type="ECO:0000256" key="4">
    <source>
        <dbReference type="ARBA" id="ARBA00022475"/>
    </source>
</evidence>
<accession>A0ABU0MRE1</accession>
<dbReference type="Proteomes" id="UP001244552">
    <property type="component" value="Unassembled WGS sequence"/>
</dbReference>
<evidence type="ECO:0000256" key="8">
    <source>
        <dbReference type="ARBA" id="ARBA00023136"/>
    </source>
</evidence>
<evidence type="ECO:0000256" key="10">
    <source>
        <dbReference type="ARBA" id="ARBA00093798"/>
    </source>
</evidence>
<evidence type="ECO:0000256" key="3">
    <source>
        <dbReference type="ARBA" id="ARBA00022452"/>
    </source>
</evidence>
<keyword evidence="6" id="KW-0812">Transmembrane</keyword>
<evidence type="ECO:0000256" key="1">
    <source>
        <dbReference type="ARBA" id="ARBA00004496"/>
    </source>
</evidence>
<evidence type="ECO:0000256" key="5">
    <source>
        <dbReference type="ARBA" id="ARBA00022490"/>
    </source>
</evidence>
<evidence type="ECO:0000256" key="11">
    <source>
        <dbReference type="ARBA" id="ARBA00093802"/>
    </source>
</evidence>
<organism evidence="12 13">
    <name type="scientific">Azospirillum picis</name>
    <dbReference type="NCBI Taxonomy" id="488438"/>
    <lineage>
        <taxon>Bacteria</taxon>
        <taxon>Pseudomonadati</taxon>
        <taxon>Pseudomonadota</taxon>
        <taxon>Alphaproteobacteria</taxon>
        <taxon>Rhodospirillales</taxon>
        <taxon>Azospirillaceae</taxon>
        <taxon>Azospirillum</taxon>
    </lineage>
</organism>
<dbReference type="EMBL" id="JAUSVU010000020">
    <property type="protein sequence ID" value="MDQ0535784.1"/>
    <property type="molecule type" value="Genomic_DNA"/>
</dbReference>
<keyword evidence="8" id="KW-0472">Membrane</keyword>
<comment type="caution">
    <text evidence="12">The sequence shown here is derived from an EMBL/GenBank/DDBJ whole genome shotgun (WGS) entry which is preliminary data.</text>
</comment>
<evidence type="ECO:0000256" key="6">
    <source>
        <dbReference type="ARBA" id="ARBA00022692"/>
    </source>
</evidence>
<keyword evidence="13" id="KW-1185">Reference proteome</keyword>
<comment type="similarity">
    <text evidence="9">Belongs to the bacterial gasdermin family.</text>
</comment>
<evidence type="ECO:0000256" key="7">
    <source>
        <dbReference type="ARBA" id="ARBA00023118"/>
    </source>
</evidence>
<dbReference type="RefSeq" id="WP_209987718.1">
    <property type="nucleotide sequence ID" value="NZ_JAGINO010000022.1"/>
</dbReference>
<dbReference type="Pfam" id="PF26164">
    <property type="entry name" value="Bact_GSDM"/>
    <property type="match status" value="1"/>
</dbReference>